<dbReference type="EMBL" id="PCRK01000026">
    <property type="protein sequence ID" value="PIP19708.1"/>
    <property type="molecule type" value="Genomic_DNA"/>
</dbReference>
<evidence type="ECO:0000256" key="2">
    <source>
        <dbReference type="ARBA" id="ARBA00022516"/>
    </source>
</evidence>
<evidence type="ECO:0000259" key="7">
    <source>
        <dbReference type="SMART" id="SM00563"/>
    </source>
</evidence>
<dbReference type="CDD" id="cd07989">
    <property type="entry name" value="LPLAT_AGPAT-like"/>
    <property type="match status" value="1"/>
</dbReference>
<dbReference type="PANTHER" id="PTHR10434">
    <property type="entry name" value="1-ACYL-SN-GLYCEROL-3-PHOSPHATE ACYLTRANSFERASE"/>
    <property type="match status" value="1"/>
</dbReference>
<feature type="domain" description="Phospholipid/glycerol acyltransferase" evidence="7">
    <location>
        <begin position="76"/>
        <end position="189"/>
    </location>
</feature>
<protein>
    <recommendedName>
        <fullName evidence="7">Phospholipid/glycerol acyltransferase domain-containing protein</fullName>
    </recommendedName>
</protein>
<dbReference type="GO" id="GO:0006654">
    <property type="term" value="P:phosphatidic acid biosynthetic process"/>
    <property type="evidence" value="ECO:0007669"/>
    <property type="project" value="TreeGrafter"/>
</dbReference>
<keyword evidence="3" id="KW-0808">Transferase</keyword>
<dbReference type="AlphaFoldDB" id="A0A2G9YKE2"/>
<evidence type="ECO:0000256" key="1">
    <source>
        <dbReference type="ARBA" id="ARBA00005189"/>
    </source>
</evidence>
<dbReference type="InterPro" id="IPR002123">
    <property type="entry name" value="Plipid/glycerol_acylTrfase"/>
</dbReference>
<dbReference type="GO" id="GO:0003841">
    <property type="term" value="F:1-acylglycerol-3-phosphate O-acyltransferase activity"/>
    <property type="evidence" value="ECO:0007669"/>
    <property type="project" value="TreeGrafter"/>
</dbReference>
<evidence type="ECO:0000256" key="4">
    <source>
        <dbReference type="ARBA" id="ARBA00023098"/>
    </source>
</evidence>
<dbReference type="SUPFAM" id="SSF69593">
    <property type="entry name" value="Glycerol-3-phosphate (1)-acyltransferase"/>
    <property type="match status" value="1"/>
</dbReference>
<keyword evidence="4" id="KW-0443">Lipid metabolism</keyword>
<dbReference type="Proteomes" id="UP000231292">
    <property type="component" value="Unassembled WGS sequence"/>
</dbReference>
<proteinExistence type="predicted"/>
<evidence type="ECO:0000313" key="9">
    <source>
        <dbReference type="Proteomes" id="UP000231292"/>
    </source>
</evidence>
<keyword evidence="6" id="KW-1133">Transmembrane helix</keyword>
<evidence type="ECO:0000256" key="6">
    <source>
        <dbReference type="SAM" id="Phobius"/>
    </source>
</evidence>
<sequence length="238" mass="27398">MIKTFVSIAIWVCSVILTMAVCFAIFFFRVILYPFDKKRKIAHMQGFWWADCIIRLNPYWKLKVNGLENIDYHKTYVVIANHQSLADIIILYKTRMQFKWIAKESLFKVPFIGWSLSLSEHIKLARGEYSSIKKAYRKAAEWLRKDISVLIFPEGTRSDNGAMNVFQNGAFKLAIREKKPILPIRIKGTHNVMPKGSWIFKSKVSISITVLPAIDTAEFNPGDFAKLRDMAFVKIAGA</sequence>
<keyword evidence="6" id="KW-0472">Membrane</keyword>
<dbReference type="PANTHER" id="PTHR10434:SF64">
    <property type="entry name" value="1-ACYL-SN-GLYCEROL-3-PHOSPHATE ACYLTRANSFERASE-RELATED"/>
    <property type="match status" value="1"/>
</dbReference>
<dbReference type="SMART" id="SM00563">
    <property type="entry name" value="PlsC"/>
    <property type="match status" value="1"/>
</dbReference>
<keyword evidence="5" id="KW-0012">Acyltransferase</keyword>
<dbReference type="Pfam" id="PF01553">
    <property type="entry name" value="Acyltransferase"/>
    <property type="match status" value="1"/>
</dbReference>
<feature type="transmembrane region" description="Helical" evidence="6">
    <location>
        <begin position="6"/>
        <end position="32"/>
    </location>
</feature>
<comment type="pathway">
    <text evidence="1">Lipid metabolism.</text>
</comment>
<keyword evidence="6" id="KW-0812">Transmembrane</keyword>
<name>A0A2G9YKE2_9BACT</name>
<organism evidence="8 9">
    <name type="scientific">Candidatus Sherwoodlollariibacterium unditelluris</name>
    <dbReference type="NCBI Taxonomy" id="1974757"/>
    <lineage>
        <taxon>Bacteria</taxon>
        <taxon>Pseudomonadati</taxon>
        <taxon>Candidatus Omnitrophota</taxon>
        <taxon>Candidatus Sherwoodlollariibacterium</taxon>
    </lineage>
</organism>
<reference evidence="8 9" key="1">
    <citation type="submission" date="2017-09" db="EMBL/GenBank/DDBJ databases">
        <title>Depth-based differentiation of microbial function through sediment-hosted aquifers and enrichment of novel symbionts in the deep terrestrial subsurface.</title>
        <authorList>
            <person name="Probst A.J."/>
            <person name="Ladd B."/>
            <person name="Jarett J.K."/>
            <person name="Geller-Mcgrath D.E."/>
            <person name="Sieber C.M."/>
            <person name="Emerson J.B."/>
            <person name="Anantharaman K."/>
            <person name="Thomas B.C."/>
            <person name="Malmstrom R."/>
            <person name="Stieglmeier M."/>
            <person name="Klingl A."/>
            <person name="Woyke T."/>
            <person name="Ryan C.M."/>
            <person name="Banfield J.F."/>
        </authorList>
    </citation>
    <scope>NUCLEOTIDE SEQUENCE [LARGE SCALE GENOMIC DNA]</scope>
    <source>
        <strain evidence="8">CG23_combo_of_CG06-09_8_20_14_all_41_10</strain>
    </source>
</reference>
<gene>
    <name evidence="8" type="ORF">COX41_01555</name>
</gene>
<evidence type="ECO:0000313" key="8">
    <source>
        <dbReference type="EMBL" id="PIP19708.1"/>
    </source>
</evidence>
<evidence type="ECO:0000256" key="5">
    <source>
        <dbReference type="ARBA" id="ARBA00023315"/>
    </source>
</evidence>
<accession>A0A2G9YKE2</accession>
<comment type="caution">
    <text evidence="8">The sequence shown here is derived from an EMBL/GenBank/DDBJ whole genome shotgun (WGS) entry which is preliminary data.</text>
</comment>
<evidence type="ECO:0000256" key="3">
    <source>
        <dbReference type="ARBA" id="ARBA00022679"/>
    </source>
</evidence>
<keyword evidence="2" id="KW-0444">Lipid biosynthesis</keyword>